<evidence type="ECO:0000313" key="12">
    <source>
        <dbReference type="EMBL" id="QNT05714.1"/>
    </source>
</evidence>
<evidence type="ECO:0000259" key="10">
    <source>
        <dbReference type="PROSITE" id="PS50111"/>
    </source>
</evidence>
<evidence type="ECO:0000256" key="9">
    <source>
        <dbReference type="SAM" id="Phobius"/>
    </source>
</evidence>
<feature type="transmembrane region" description="Helical" evidence="9">
    <location>
        <begin position="9"/>
        <end position="31"/>
    </location>
</feature>
<feature type="domain" description="HAMP" evidence="11">
    <location>
        <begin position="167"/>
        <end position="221"/>
    </location>
</feature>
<evidence type="ECO:0000256" key="3">
    <source>
        <dbReference type="ARBA" id="ARBA00022989"/>
    </source>
</evidence>
<dbReference type="InterPro" id="IPR003660">
    <property type="entry name" value="HAMP_dom"/>
</dbReference>
<evidence type="ECO:0000256" key="2">
    <source>
        <dbReference type="ARBA" id="ARBA00022692"/>
    </source>
</evidence>
<evidence type="ECO:0000256" key="1">
    <source>
        <dbReference type="ARBA" id="ARBA00004141"/>
    </source>
</evidence>
<dbReference type="KEGG" id="mard:IBG28_19005"/>
<feature type="domain" description="Methyl-accepting transducer" evidence="10">
    <location>
        <begin position="226"/>
        <end position="462"/>
    </location>
</feature>
<dbReference type="CDD" id="cd06225">
    <property type="entry name" value="HAMP"/>
    <property type="match status" value="1"/>
</dbReference>
<organism evidence="12 13">
    <name type="scientific">Marinomonas arctica</name>
    <dbReference type="NCBI Taxonomy" id="383750"/>
    <lineage>
        <taxon>Bacteria</taxon>
        <taxon>Pseudomonadati</taxon>
        <taxon>Pseudomonadota</taxon>
        <taxon>Gammaproteobacteria</taxon>
        <taxon>Oceanospirillales</taxon>
        <taxon>Oceanospirillaceae</taxon>
        <taxon>Marinomonas</taxon>
    </lineage>
</organism>
<dbReference type="PROSITE" id="PS50885">
    <property type="entry name" value="HAMP"/>
    <property type="match status" value="1"/>
</dbReference>
<dbReference type="Gene3D" id="1.10.287.950">
    <property type="entry name" value="Methyl-accepting chemotaxis protein"/>
    <property type="match status" value="1"/>
</dbReference>
<dbReference type="FunFam" id="1.10.287.950:FF:000001">
    <property type="entry name" value="Methyl-accepting chemotaxis sensory transducer"/>
    <property type="match status" value="1"/>
</dbReference>
<dbReference type="GO" id="GO:0006935">
    <property type="term" value="P:chemotaxis"/>
    <property type="evidence" value="ECO:0007669"/>
    <property type="project" value="UniProtKB-ARBA"/>
</dbReference>
<dbReference type="SMART" id="SM00304">
    <property type="entry name" value="HAMP"/>
    <property type="match status" value="1"/>
</dbReference>
<evidence type="ECO:0000256" key="5">
    <source>
        <dbReference type="ARBA" id="ARBA00023224"/>
    </source>
</evidence>
<feature type="transmembrane region" description="Helical" evidence="9">
    <location>
        <begin position="145"/>
        <end position="165"/>
    </location>
</feature>
<reference evidence="12 13" key="1">
    <citation type="submission" date="2020-09" db="EMBL/GenBank/DDBJ databases">
        <title>Complete genome sequence of an Arctic sea ice bacterium Marinomonas arctica BSI20414.</title>
        <authorList>
            <person name="Liao L."/>
            <person name="Chen B."/>
        </authorList>
    </citation>
    <scope>NUCLEOTIDE SEQUENCE [LARGE SCALE GENOMIC DNA]</scope>
    <source>
        <strain evidence="12 13">BSI20414</strain>
    </source>
</reference>
<keyword evidence="13" id="KW-1185">Reference proteome</keyword>
<comment type="subcellular location">
    <subcellularLocation>
        <location evidence="1">Membrane</location>
        <topology evidence="1">Multi-pass membrane protein</topology>
    </subcellularLocation>
</comment>
<name>A0A7H1J5E8_9GAMM</name>
<gene>
    <name evidence="12" type="ORF">IBG28_19005</name>
</gene>
<dbReference type="PANTHER" id="PTHR32089:SF119">
    <property type="entry name" value="METHYL-ACCEPTING CHEMOTAXIS PROTEIN CTPL"/>
    <property type="match status" value="1"/>
</dbReference>
<evidence type="ECO:0000259" key="11">
    <source>
        <dbReference type="PROSITE" id="PS50885"/>
    </source>
</evidence>
<evidence type="ECO:0000256" key="6">
    <source>
        <dbReference type="ARBA" id="ARBA00029447"/>
    </source>
</evidence>
<dbReference type="RefSeq" id="WP_111606661.1">
    <property type="nucleotide sequence ID" value="NZ_BMLJ01000009.1"/>
</dbReference>
<proteinExistence type="inferred from homology"/>
<keyword evidence="5 7" id="KW-0807">Transducer</keyword>
<dbReference type="PANTHER" id="PTHR32089">
    <property type="entry name" value="METHYL-ACCEPTING CHEMOTAXIS PROTEIN MCPB"/>
    <property type="match status" value="1"/>
</dbReference>
<dbReference type="InterPro" id="IPR004089">
    <property type="entry name" value="MCPsignal_dom"/>
</dbReference>
<dbReference type="GO" id="GO:0016020">
    <property type="term" value="C:membrane"/>
    <property type="evidence" value="ECO:0007669"/>
    <property type="project" value="UniProtKB-SubCell"/>
</dbReference>
<protein>
    <submittedName>
        <fullName evidence="12">Methyl-accepting chemotaxis protein</fullName>
    </submittedName>
</protein>
<dbReference type="Pfam" id="PF00672">
    <property type="entry name" value="HAMP"/>
    <property type="match status" value="1"/>
</dbReference>
<dbReference type="SUPFAM" id="SSF58104">
    <property type="entry name" value="Methyl-accepting chemotaxis protein (MCP) signaling domain"/>
    <property type="match status" value="1"/>
</dbReference>
<sequence>MNSIKQKSMLFLSTASLIVMVIIFSSSYMLAKNHFDEALDKQIKGLNNTLSIALQEPIFSYDSGLIEHIMSSFMNLPFVDSIKAYDQRNKLLGTAKDEQSSKADTQDLRIDKVDITWSDKSVIGHLEVTYRMDSNAELLSSIRNMFLLIGVILILVLQITNWFVLTRYVVNPIKVVANAMAEIAQGGGDLTRRLNIQSKDEVGALAQGFDTFISNLHTLVQKIVHSNNELSNCSRSIKSNANENVKSTEQQLLEIEQVATALNEMSSATHEVARNANETANKTQRCNELAVKGNSIVKNTINDIHNLGKEINSTSVKIVELKNQSAQINTVLDVIKGVAEQTNLLALNAAIEAARAGEQGRGFAVVADEVRSLAQRTQDSTSEIEGIINSLQTASEDASKLMQTTSATLQRTIDESSGAITALDNIIQDIIVINDMNAQVATATEEQSSVASEVNDKVLIINNATIVITDNAANIEQLSDQLDLLSSSINSDLSNFKL</sequence>
<evidence type="ECO:0000256" key="8">
    <source>
        <dbReference type="SAM" id="Coils"/>
    </source>
</evidence>
<dbReference type="OrthoDB" id="5613951at2"/>
<accession>A0A7H1J5E8</accession>
<dbReference type="CDD" id="cd11386">
    <property type="entry name" value="MCP_signal"/>
    <property type="match status" value="1"/>
</dbReference>
<comment type="similarity">
    <text evidence="6">Belongs to the methyl-accepting chemotaxis (MCP) protein family.</text>
</comment>
<evidence type="ECO:0000256" key="7">
    <source>
        <dbReference type="PROSITE-ProRule" id="PRU00284"/>
    </source>
</evidence>
<dbReference type="Proteomes" id="UP000516370">
    <property type="component" value="Chromosome"/>
</dbReference>
<evidence type="ECO:0000313" key="13">
    <source>
        <dbReference type="Proteomes" id="UP000516370"/>
    </source>
</evidence>
<feature type="coiled-coil region" evidence="8">
    <location>
        <begin position="238"/>
        <end position="265"/>
    </location>
</feature>
<dbReference type="GO" id="GO:0007165">
    <property type="term" value="P:signal transduction"/>
    <property type="evidence" value="ECO:0007669"/>
    <property type="project" value="UniProtKB-KW"/>
</dbReference>
<dbReference type="SMART" id="SM00283">
    <property type="entry name" value="MA"/>
    <property type="match status" value="1"/>
</dbReference>
<evidence type="ECO:0000256" key="4">
    <source>
        <dbReference type="ARBA" id="ARBA00023136"/>
    </source>
</evidence>
<dbReference type="PROSITE" id="PS50111">
    <property type="entry name" value="CHEMOTAXIS_TRANSDUC_2"/>
    <property type="match status" value="1"/>
</dbReference>
<keyword evidence="8" id="KW-0175">Coiled coil</keyword>
<keyword evidence="2 9" id="KW-0812">Transmembrane</keyword>
<keyword evidence="4 9" id="KW-0472">Membrane</keyword>
<keyword evidence="3 9" id="KW-1133">Transmembrane helix</keyword>
<dbReference type="EMBL" id="CP061081">
    <property type="protein sequence ID" value="QNT05714.1"/>
    <property type="molecule type" value="Genomic_DNA"/>
</dbReference>
<dbReference type="Pfam" id="PF00015">
    <property type="entry name" value="MCPsignal"/>
    <property type="match status" value="1"/>
</dbReference>
<dbReference type="AlphaFoldDB" id="A0A7H1J5E8"/>